<dbReference type="SUPFAM" id="SSF52540">
    <property type="entry name" value="P-loop containing nucleoside triphosphate hydrolases"/>
    <property type="match status" value="1"/>
</dbReference>
<keyword evidence="3" id="KW-0808">Transferase</keyword>
<dbReference type="InterPro" id="IPR015199">
    <property type="entry name" value="DNA_pol_III_delta_C"/>
</dbReference>
<evidence type="ECO:0000256" key="4">
    <source>
        <dbReference type="ARBA" id="ARBA00022695"/>
    </source>
</evidence>
<dbReference type="Pfam" id="PF13177">
    <property type="entry name" value="DNA_pol3_delta2"/>
    <property type="match status" value="1"/>
</dbReference>
<organism evidence="9 10">
    <name type="scientific">Natronincola peptidivorans</name>
    <dbReference type="NCBI Taxonomy" id="426128"/>
    <lineage>
        <taxon>Bacteria</taxon>
        <taxon>Bacillati</taxon>
        <taxon>Bacillota</taxon>
        <taxon>Clostridia</taxon>
        <taxon>Peptostreptococcales</taxon>
        <taxon>Natronincolaceae</taxon>
        <taxon>Natronincola</taxon>
    </lineage>
</organism>
<dbReference type="GO" id="GO:0003677">
    <property type="term" value="F:DNA binding"/>
    <property type="evidence" value="ECO:0007669"/>
    <property type="project" value="InterPro"/>
</dbReference>
<proteinExistence type="predicted"/>
<dbReference type="PANTHER" id="PTHR11669:SF8">
    <property type="entry name" value="DNA POLYMERASE III SUBUNIT DELTA"/>
    <property type="match status" value="1"/>
</dbReference>
<dbReference type="GO" id="GO:0008408">
    <property type="term" value="F:3'-5' exonuclease activity"/>
    <property type="evidence" value="ECO:0007669"/>
    <property type="project" value="InterPro"/>
</dbReference>
<evidence type="ECO:0000256" key="7">
    <source>
        <dbReference type="ARBA" id="ARBA00049244"/>
    </source>
</evidence>
<dbReference type="InterPro" id="IPR027417">
    <property type="entry name" value="P-loop_NTPase"/>
</dbReference>
<dbReference type="Pfam" id="PF09115">
    <property type="entry name" value="DNApol3-delta_C"/>
    <property type="match status" value="1"/>
</dbReference>
<name>A0A1I0CV36_9FIRM</name>
<evidence type="ECO:0000256" key="6">
    <source>
        <dbReference type="ARBA" id="ARBA00022932"/>
    </source>
</evidence>
<dbReference type="Gene3D" id="3.40.50.300">
    <property type="entry name" value="P-loop containing nucleotide triphosphate hydrolases"/>
    <property type="match status" value="1"/>
</dbReference>
<feature type="domain" description="DNA polymerase III delta subunit C-terminal" evidence="8">
    <location>
        <begin position="211"/>
        <end position="326"/>
    </location>
</feature>
<dbReference type="NCBIfam" id="TIGR00678">
    <property type="entry name" value="holB"/>
    <property type="match status" value="1"/>
</dbReference>
<dbReference type="AlphaFoldDB" id="A0A1I0CV36"/>
<dbReference type="RefSeq" id="WP_244272678.1">
    <property type="nucleotide sequence ID" value="NZ_FOHU01000006.1"/>
</dbReference>
<evidence type="ECO:0000259" key="8">
    <source>
        <dbReference type="Pfam" id="PF09115"/>
    </source>
</evidence>
<dbReference type="GO" id="GO:0009360">
    <property type="term" value="C:DNA polymerase III complex"/>
    <property type="evidence" value="ECO:0007669"/>
    <property type="project" value="InterPro"/>
</dbReference>
<keyword evidence="5" id="KW-0235">DNA replication</keyword>
<comment type="catalytic activity">
    <reaction evidence="7">
        <text>DNA(n) + a 2'-deoxyribonucleoside 5'-triphosphate = DNA(n+1) + diphosphate</text>
        <dbReference type="Rhea" id="RHEA:22508"/>
        <dbReference type="Rhea" id="RHEA-COMP:17339"/>
        <dbReference type="Rhea" id="RHEA-COMP:17340"/>
        <dbReference type="ChEBI" id="CHEBI:33019"/>
        <dbReference type="ChEBI" id="CHEBI:61560"/>
        <dbReference type="ChEBI" id="CHEBI:173112"/>
        <dbReference type="EC" id="2.7.7.7"/>
    </reaction>
</comment>
<evidence type="ECO:0000256" key="2">
    <source>
        <dbReference type="ARBA" id="ARBA00014363"/>
    </source>
</evidence>
<evidence type="ECO:0000313" key="10">
    <source>
        <dbReference type="Proteomes" id="UP000199568"/>
    </source>
</evidence>
<protein>
    <recommendedName>
        <fullName evidence="2">DNA polymerase III subunit delta'</fullName>
        <ecNumber evidence="1">2.7.7.7</ecNumber>
    </recommendedName>
</protein>
<evidence type="ECO:0000256" key="1">
    <source>
        <dbReference type="ARBA" id="ARBA00012417"/>
    </source>
</evidence>
<evidence type="ECO:0000256" key="5">
    <source>
        <dbReference type="ARBA" id="ARBA00022705"/>
    </source>
</evidence>
<dbReference type="GO" id="GO:0006261">
    <property type="term" value="P:DNA-templated DNA replication"/>
    <property type="evidence" value="ECO:0007669"/>
    <property type="project" value="TreeGrafter"/>
</dbReference>
<dbReference type="GO" id="GO:0003887">
    <property type="term" value="F:DNA-directed DNA polymerase activity"/>
    <property type="evidence" value="ECO:0007669"/>
    <property type="project" value="UniProtKB-KW"/>
</dbReference>
<accession>A0A1I0CV36</accession>
<evidence type="ECO:0000256" key="3">
    <source>
        <dbReference type="ARBA" id="ARBA00022679"/>
    </source>
</evidence>
<dbReference type="EMBL" id="FOHU01000006">
    <property type="protein sequence ID" value="SET23592.1"/>
    <property type="molecule type" value="Genomic_DNA"/>
</dbReference>
<keyword evidence="10" id="KW-1185">Reference proteome</keyword>
<dbReference type="STRING" id="426128.SAMN05660297_01780"/>
<dbReference type="EC" id="2.7.7.7" evidence="1"/>
<keyword evidence="6" id="KW-0239">DNA-directed DNA polymerase</keyword>
<keyword evidence="4" id="KW-0548">Nucleotidyltransferase</keyword>
<dbReference type="Proteomes" id="UP000199568">
    <property type="component" value="Unassembled WGS sequence"/>
</dbReference>
<dbReference type="FunFam" id="3.40.50.300:FF:001255">
    <property type="entry name" value="DNA polymerase III subunit delta"/>
    <property type="match status" value="1"/>
</dbReference>
<evidence type="ECO:0000313" key="9">
    <source>
        <dbReference type="EMBL" id="SET23592.1"/>
    </source>
</evidence>
<dbReference type="InterPro" id="IPR050238">
    <property type="entry name" value="DNA_Rep/Repair_Clamp_Loader"/>
</dbReference>
<dbReference type="InterPro" id="IPR004622">
    <property type="entry name" value="DNA_pol_HolB"/>
</dbReference>
<sequence length="331" mass="38502">MMDMAFEAILGQERLIENLKKALNRQQISHAYLLEGEKGLGKRKVAYEIAKGICCRGEEKRPCNECTSCKKLQHGNHPEVKWLQEETSIKIESIRQIQKNLQMKPYEGSKKVYIICDAEKMTIQAQNALLKTLEEPPEYATILLLTTNAVGLLPTITSRCQRLKLLPVSMEKIQNYLVGEKGITLEEAKVMAAFSNGAIGKALQLMEDEAFKNRRKETIRMTRDIMDKNTIQLLETMNFFNQEKDNIEEILEIMMGWYRDLLIYKDTKKKEYTINIDEIQEIFYQADKLILKNIKEMILIIERTKNNFRSNVNFQLNLEVMLLDLKQKAKI</sequence>
<reference evidence="9 10" key="1">
    <citation type="submission" date="2016-10" db="EMBL/GenBank/DDBJ databases">
        <authorList>
            <person name="de Groot N.N."/>
        </authorList>
    </citation>
    <scope>NUCLEOTIDE SEQUENCE [LARGE SCALE GENOMIC DNA]</scope>
    <source>
        <strain evidence="9 10">DSM 18979</strain>
    </source>
</reference>
<gene>
    <name evidence="9" type="ORF">SAMN05660297_01780</name>
</gene>
<dbReference type="PANTHER" id="PTHR11669">
    <property type="entry name" value="REPLICATION FACTOR C / DNA POLYMERASE III GAMMA-TAU SUBUNIT"/>
    <property type="match status" value="1"/>
</dbReference>